<dbReference type="AlphaFoldDB" id="A0A7S4R4Y8"/>
<feature type="region of interest" description="Disordered" evidence="1">
    <location>
        <begin position="307"/>
        <end position="326"/>
    </location>
</feature>
<name>A0A7S4R4Y8_9DINO</name>
<evidence type="ECO:0000313" key="2">
    <source>
        <dbReference type="EMBL" id="CAE4602136.1"/>
    </source>
</evidence>
<feature type="region of interest" description="Disordered" evidence="1">
    <location>
        <begin position="90"/>
        <end position="139"/>
    </location>
</feature>
<feature type="region of interest" description="Disordered" evidence="1">
    <location>
        <begin position="1"/>
        <end position="28"/>
    </location>
</feature>
<evidence type="ECO:0000256" key="1">
    <source>
        <dbReference type="SAM" id="MobiDB-lite"/>
    </source>
</evidence>
<sequence length="326" mass="36053">MAMVTAVSAGDAAYGESEHLEKEEEEDARLVDTVNDVIGVPDMLVLDGEDRRSPAALDGDTLASLYEQRNLLISADGDETLALALDTEVGSAPPASRRQRPSRAASSPVLPVPAGYIKKSNPLKLKPPFLPPRTDKRGFVQSQPSKLQHREEWNEAHHLTGLENHLLPQTKRRYFARPQTQAELVSDLARNGGKNSRSILATLSQPDVSKPRRTKLSADGGPPVIPERHMFGGAMRDRDGSVRAWNDRWQRSMSQMNDQCHPDHRAYFTQRSLFEASPSQQYRRYMDQEIAHGTWVPVAQKKAELFPPMGGRLSGRSGAPIPGATP</sequence>
<feature type="compositionally biased region" description="Polar residues" evidence="1">
    <location>
        <begin position="196"/>
        <end position="207"/>
    </location>
</feature>
<proteinExistence type="predicted"/>
<accession>A0A7S4R4Y8</accession>
<dbReference type="EMBL" id="HBNR01042494">
    <property type="protein sequence ID" value="CAE4602136.1"/>
    <property type="molecule type" value="Transcribed_RNA"/>
</dbReference>
<protein>
    <submittedName>
        <fullName evidence="2">Uncharacterized protein</fullName>
    </submittedName>
</protein>
<feature type="region of interest" description="Disordered" evidence="1">
    <location>
        <begin position="196"/>
        <end position="234"/>
    </location>
</feature>
<organism evidence="2">
    <name type="scientific">Alexandrium monilatum</name>
    <dbReference type="NCBI Taxonomy" id="311494"/>
    <lineage>
        <taxon>Eukaryota</taxon>
        <taxon>Sar</taxon>
        <taxon>Alveolata</taxon>
        <taxon>Dinophyceae</taxon>
        <taxon>Gonyaulacales</taxon>
        <taxon>Pyrocystaceae</taxon>
        <taxon>Alexandrium</taxon>
    </lineage>
</organism>
<reference evidence="2" key="1">
    <citation type="submission" date="2021-01" db="EMBL/GenBank/DDBJ databases">
        <authorList>
            <person name="Corre E."/>
            <person name="Pelletier E."/>
            <person name="Niang G."/>
            <person name="Scheremetjew M."/>
            <person name="Finn R."/>
            <person name="Kale V."/>
            <person name="Holt S."/>
            <person name="Cochrane G."/>
            <person name="Meng A."/>
            <person name="Brown T."/>
            <person name="Cohen L."/>
        </authorList>
    </citation>
    <scope>NUCLEOTIDE SEQUENCE</scope>
    <source>
        <strain evidence="2">CCMP3105</strain>
    </source>
</reference>
<feature type="compositionally biased region" description="Low complexity" evidence="1">
    <location>
        <begin position="91"/>
        <end position="108"/>
    </location>
</feature>
<gene>
    <name evidence="2" type="ORF">AMON00008_LOCUS29550</name>
</gene>
<feature type="compositionally biased region" description="Low complexity" evidence="1">
    <location>
        <begin position="118"/>
        <end position="127"/>
    </location>
</feature>